<evidence type="ECO:0000256" key="3">
    <source>
        <dbReference type="ARBA" id="ARBA00022574"/>
    </source>
</evidence>
<dbReference type="InterPro" id="IPR016024">
    <property type="entry name" value="ARM-type_fold"/>
</dbReference>
<evidence type="ECO:0000256" key="2">
    <source>
        <dbReference type="ARBA" id="ARBA00022527"/>
    </source>
</evidence>
<dbReference type="GO" id="GO:0071561">
    <property type="term" value="C:nucleus-vacuole junction"/>
    <property type="evidence" value="ECO:0007669"/>
    <property type="project" value="TreeGrafter"/>
</dbReference>
<evidence type="ECO:0000256" key="9">
    <source>
        <dbReference type="PROSITE-ProRule" id="PRU00221"/>
    </source>
</evidence>
<keyword evidence="5" id="KW-0677">Repeat</keyword>
<feature type="region of interest" description="Disordered" evidence="10">
    <location>
        <begin position="911"/>
        <end position="996"/>
    </location>
</feature>
<proteinExistence type="predicted"/>
<name>A0A8E2JI92_9PEZI</name>
<evidence type="ECO:0000313" key="12">
    <source>
        <dbReference type="EMBL" id="OCK83609.1"/>
    </source>
</evidence>
<keyword evidence="4" id="KW-0808">Transferase</keyword>
<dbReference type="PROSITE" id="PS50082">
    <property type="entry name" value="WD_REPEATS_2"/>
    <property type="match status" value="1"/>
</dbReference>
<evidence type="ECO:0000313" key="13">
    <source>
        <dbReference type="Proteomes" id="UP000250266"/>
    </source>
</evidence>
<evidence type="ECO:0000256" key="7">
    <source>
        <dbReference type="ARBA" id="ARBA00022777"/>
    </source>
</evidence>
<feature type="compositionally biased region" description="Basic and acidic residues" evidence="10">
    <location>
        <begin position="926"/>
        <end position="937"/>
    </location>
</feature>
<reference evidence="12 13" key="1">
    <citation type="journal article" date="2016" name="Nat. Commun.">
        <title>Ectomycorrhizal ecology is imprinted in the genome of the dominant symbiotic fungus Cenococcum geophilum.</title>
        <authorList>
            <consortium name="DOE Joint Genome Institute"/>
            <person name="Peter M."/>
            <person name="Kohler A."/>
            <person name="Ohm R.A."/>
            <person name="Kuo A."/>
            <person name="Krutzmann J."/>
            <person name="Morin E."/>
            <person name="Arend M."/>
            <person name="Barry K.W."/>
            <person name="Binder M."/>
            <person name="Choi C."/>
            <person name="Clum A."/>
            <person name="Copeland A."/>
            <person name="Grisel N."/>
            <person name="Haridas S."/>
            <person name="Kipfer T."/>
            <person name="LaButti K."/>
            <person name="Lindquist E."/>
            <person name="Lipzen A."/>
            <person name="Maire R."/>
            <person name="Meier B."/>
            <person name="Mihaltcheva S."/>
            <person name="Molinier V."/>
            <person name="Murat C."/>
            <person name="Poggeler S."/>
            <person name="Quandt C.A."/>
            <person name="Sperisen C."/>
            <person name="Tritt A."/>
            <person name="Tisserant E."/>
            <person name="Crous P.W."/>
            <person name="Henrissat B."/>
            <person name="Nehls U."/>
            <person name="Egli S."/>
            <person name="Spatafora J.W."/>
            <person name="Grigoriev I.V."/>
            <person name="Martin F.M."/>
        </authorList>
    </citation>
    <scope>NUCLEOTIDE SEQUENCE [LARGE SCALE GENOMIC DNA]</scope>
    <source>
        <strain evidence="12 13">CBS 459.81</strain>
    </source>
</reference>
<dbReference type="InterPro" id="IPR011989">
    <property type="entry name" value="ARM-like"/>
</dbReference>
<evidence type="ECO:0000259" key="11">
    <source>
        <dbReference type="PROSITE" id="PS50011"/>
    </source>
</evidence>
<dbReference type="PANTHER" id="PTHR17583:SF0">
    <property type="entry name" value="PHOSPHOINOSITIDE 3-KINASE REGULATORY SUBUNIT 4"/>
    <property type="match status" value="1"/>
</dbReference>
<dbReference type="SUPFAM" id="SSF50978">
    <property type="entry name" value="WD40 repeat-like"/>
    <property type="match status" value="1"/>
</dbReference>
<dbReference type="InterPro" id="IPR001680">
    <property type="entry name" value="WD40_rpt"/>
</dbReference>
<feature type="region of interest" description="Disordered" evidence="10">
    <location>
        <begin position="1502"/>
        <end position="1538"/>
    </location>
</feature>
<dbReference type="FunFam" id="1.25.10.10:FF:000342">
    <property type="entry name" value="Serine/threonine-protein kinase VPS15"/>
    <property type="match status" value="1"/>
</dbReference>
<evidence type="ECO:0000256" key="5">
    <source>
        <dbReference type="ARBA" id="ARBA00022737"/>
    </source>
</evidence>
<dbReference type="Proteomes" id="UP000250266">
    <property type="component" value="Unassembled WGS sequence"/>
</dbReference>
<dbReference type="SUPFAM" id="SSF48371">
    <property type="entry name" value="ARM repeat"/>
    <property type="match status" value="1"/>
</dbReference>
<organism evidence="12 13">
    <name type="scientific">Lepidopterella palustris CBS 459.81</name>
    <dbReference type="NCBI Taxonomy" id="1314670"/>
    <lineage>
        <taxon>Eukaryota</taxon>
        <taxon>Fungi</taxon>
        <taxon>Dikarya</taxon>
        <taxon>Ascomycota</taxon>
        <taxon>Pezizomycotina</taxon>
        <taxon>Dothideomycetes</taxon>
        <taxon>Pleosporomycetidae</taxon>
        <taxon>Mytilinidiales</taxon>
        <taxon>Argynnaceae</taxon>
        <taxon>Lepidopterella</taxon>
    </lineage>
</organism>
<keyword evidence="3 9" id="KW-0853">WD repeat</keyword>
<feature type="compositionally biased region" description="Polar residues" evidence="10">
    <location>
        <begin position="1521"/>
        <end position="1534"/>
    </location>
</feature>
<evidence type="ECO:0000256" key="8">
    <source>
        <dbReference type="ARBA" id="ARBA00022840"/>
    </source>
</evidence>
<dbReference type="SMART" id="SM00320">
    <property type="entry name" value="WD40"/>
    <property type="match status" value="5"/>
</dbReference>
<dbReference type="InterPro" id="IPR011009">
    <property type="entry name" value="Kinase-like_dom_sf"/>
</dbReference>
<feature type="compositionally biased region" description="Polar residues" evidence="10">
    <location>
        <begin position="939"/>
        <end position="959"/>
    </location>
</feature>
<dbReference type="GO" id="GO:0016236">
    <property type="term" value="P:macroautophagy"/>
    <property type="evidence" value="ECO:0007669"/>
    <property type="project" value="InterPro"/>
</dbReference>
<dbReference type="SUPFAM" id="SSF56112">
    <property type="entry name" value="Protein kinase-like (PK-like)"/>
    <property type="match status" value="1"/>
</dbReference>
<dbReference type="GO" id="GO:0005770">
    <property type="term" value="C:late endosome"/>
    <property type="evidence" value="ECO:0007669"/>
    <property type="project" value="TreeGrafter"/>
</dbReference>
<dbReference type="InterPro" id="IPR015943">
    <property type="entry name" value="WD40/YVTN_repeat-like_dom_sf"/>
</dbReference>
<protein>
    <recommendedName>
        <fullName evidence="1">non-specific serine/threonine protein kinase</fullName>
        <ecNumber evidence="1">2.7.11.1</ecNumber>
    </recommendedName>
</protein>
<dbReference type="PROSITE" id="PS50294">
    <property type="entry name" value="WD_REPEATS_REGION"/>
    <property type="match status" value="1"/>
</dbReference>
<dbReference type="Pfam" id="PF00400">
    <property type="entry name" value="WD40"/>
    <property type="match status" value="1"/>
</dbReference>
<feature type="repeat" description="WD" evidence="9">
    <location>
        <begin position="1146"/>
        <end position="1178"/>
    </location>
</feature>
<dbReference type="PANTHER" id="PTHR17583">
    <property type="entry name" value="PHOSPHOINOSITIDE 3-KINASE REGULATORY SUBUNIT 4"/>
    <property type="match status" value="1"/>
</dbReference>
<dbReference type="Pfam" id="PF00069">
    <property type="entry name" value="Pkinase"/>
    <property type="match status" value="1"/>
</dbReference>
<dbReference type="EC" id="2.7.11.1" evidence="1"/>
<keyword evidence="13" id="KW-1185">Reference proteome</keyword>
<dbReference type="OrthoDB" id="242910at2759"/>
<feature type="domain" description="Protein kinase" evidence="11">
    <location>
        <begin position="25"/>
        <end position="301"/>
    </location>
</feature>
<feature type="compositionally biased region" description="Low complexity" evidence="10">
    <location>
        <begin position="960"/>
        <end position="970"/>
    </location>
</feature>
<dbReference type="InterPro" id="IPR036322">
    <property type="entry name" value="WD40_repeat_dom_sf"/>
</dbReference>
<feature type="compositionally biased region" description="Low complexity" evidence="10">
    <location>
        <begin position="1503"/>
        <end position="1515"/>
    </location>
</feature>
<feature type="region of interest" description="Disordered" evidence="10">
    <location>
        <begin position="1018"/>
        <end position="1058"/>
    </location>
</feature>
<dbReference type="GO" id="GO:0004674">
    <property type="term" value="F:protein serine/threonine kinase activity"/>
    <property type="evidence" value="ECO:0007669"/>
    <property type="project" value="UniProtKB-KW"/>
</dbReference>
<dbReference type="InterPro" id="IPR055231">
    <property type="entry name" value="2AA_helical"/>
</dbReference>
<dbReference type="Gene3D" id="1.25.10.10">
    <property type="entry name" value="Leucine-rich Repeat Variant"/>
    <property type="match status" value="1"/>
</dbReference>
<evidence type="ECO:0000256" key="10">
    <source>
        <dbReference type="SAM" id="MobiDB-lite"/>
    </source>
</evidence>
<accession>A0A8E2JI92</accession>
<dbReference type="FunFam" id="1.10.510.10:FF:000497">
    <property type="entry name" value="Phosphoinositide 3-kinase regulatory subunit"/>
    <property type="match status" value="1"/>
</dbReference>
<dbReference type="SMART" id="SM00220">
    <property type="entry name" value="S_TKc"/>
    <property type="match status" value="1"/>
</dbReference>
<keyword evidence="6" id="KW-0547">Nucleotide-binding</keyword>
<dbReference type="PROSITE" id="PS50011">
    <property type="entry name" value="PROTEIN_KINASE_DOM"/>
    <property type="match status" value="1"/>
</dbReference>
<dbReference type="GO" id="GO:0034272">
    <property type="term" value="C:phosphatidylinositol 3-kinase complex, class III, type II"/>
    <property type="evidence" value="ECO:0007669"/>
    <property type="project" value="TreeGrafter"/>
</dbReference>
<dbReference type="Gene3D" id="2.130.10.10">
    <property type="entry name" value="YVTN repeat-like/Quinoprotein amine dehydrogenase"/>
    <property type="match status" value="2"/>
</dbReference>
<gene>
    <name evidence="12" type="ORF">K432DRAFT_423262</name>
</gene>
<evidence type="ECO:0000256" key="4">
    <source>
        <dbReference type="ARBA" id="ARBA00022679"/>
    </source>
</evidence>
<dbReference type="CDD" id="cd13980">
    <property type="entry name" value="STKc_Vps15"/>
    <property type="match status" value="1"/>
</dbReference>
<evidence type="ECO:0000256" key="1">
    <source>
        <dbReference type="ARBA" id="ARBA00012513"/>
    </source>
</evidence>
<dbReference type="GO" id="GO:0034271">
    <property type="term" value="C:phosphatidylinositol 3-kinase complex, class III, type I"/>
    <property type="evidence" value="ECO:0007669"/>
    <property type="project" value="TreeGrafter"/>
</dbReference>
<feature type="compositionally biased region" description="Basic and acidic residues" evidence="10">
    <location>
        <begin position="1046"/>
        <end position="1056"/>
    </location>
</feature>
<keyword evidence="2" id="KW-0723">Serine/threonine-protein kinase</keyword>
<evidence type="ECO:0000256" key="6">
    <source>
        <dbReference type="ARBA" id="ARBA00022741"/>
    </source>
</evidence>
<dbReference type="GO" id="GO:0005524">
    <property type="term" value="F:ATP binding"/>
    <property type="evidence" value="ECO:0007669"/>
    <property type="project" value="UniProtKB-KW"/>
</dbReference>
<feature type="region of interest" description="Disordered" evidence="10">
    <location>
        <begin position="1112"/>
        <end position="1136"/>
    </location>
</feature>
<dbReference type="GO" id="GO:0045324">
    <property type="term" value="P:late endosome to vacuole transport"/>
    <property type="evidence" value="ECO:0007669"/>
    <property type="project" value="InterPro"/>
</dbReference>
<dbReference type="Pfam" id="PF22956">
    <property type="entry name" value="VPS15-like_hel"/>
    <property type="match status" value="1"/>
</dbReference>
<keyword evidence="7" id="KW-0418">Kinase</keyword>
<keyword evidence="8" id="KW-0067">ATP-binding</keyword>
<dbReference type="InterPro" id="IPR000719">
    <property type="entry name" value="Prot_kinase_dom"/>
</dbReference>
<dbReference type="EMBL" id="KV744857">
    <property type="protein sequence ID" value="OCK83609.1"/>
    <property type="molecule type" value="Genomic_DNA"/>
</dbReference>
<dbReference type="GO" id="GO:0006623">
    <property type="term" value="P:protein targeting to vacuole"/>
    <property type="evidence" value="ECO:0007669"/>
    <property type="project" value="TreeGrafter"/>
</dbReference>
<dbReference type="Gene3D" id="1.10.510.10">
    <property type="entry name" value="Transferase(Phosphotransferase) domain 1"/>
    <property type="match status" value="1"/>
</dbReference>
<sequence length="1581" mass="176936">MGQGFSVVTLTAGSAGIDVPELADLSYEKSLGNARFMKSIRARHRDGLVVAKVVMKPWSNLKLDKYVRILLEERRLLAEVPNALGYHRILETSTNGYLVRQYIHSSLYDRMSTRPFLEDIEKKWLAFQLLCAVRDCHARNIFHGNIKTENILVTSWNWLYLTDFSSSFKPTYLPEGNPADFLFFFDTSGRRTCYLAPERFLPDGTQPEGEGTITWAMDIFSVGCVIAELFLETPIFNLHYLFKYRAKDYDLELHLSKIQDDDIREMVLHMMSLEPDSRYSAEEYLNFWRGKAFPDYFYGFLQQYMYSITDPTSGRKPVTSSFENLGESDDRIDKIYNDFDKIVFLLSPENGKGPTKTPQLVRKSDSELFPLCVDIPNYQHQASPMLRRSVDDGTLIFLTIVVSALRGTARASARNRACELLIAFAERTTDEAKLDRIIPYLMGLFVDKSDIVKIAALRSVTQILDLVTVVSPINAYIFPEYILPRLQPFIPGSDKNPSSLVRAAYASCLGTLASTASRYLDMMQALRADGSLPTSDPEAEDDVMSRSSYQTLFDVAREDLVSQFELHTKALLTDTDSGVRRAMLGSVGPLCVFFGSMKVNDVILSHLNTYLNDRDWQLKGAFFGTIVGVAVYVGGPSLEEFILPLMVQSLTDPEEFVVDKVIRSFSSMAELGLFQRSKTWELVDIVGRFTMHPNIWIREAAAHFISVAATYLSVADAHSILVPLIKVYLKVLPSEFSELKLLDSLKKPLPRLVLDMASTWATKSEKGLFWGPTMQQRAFSFGSSEDSIPTISAKELGPKTLSKLPKNDEDEQWLIRLRNAGMGADDEFKFAALSPYIWRAALRRRKDDTNGSPSKFNNIIPLKDLDIIPQTVLFDNDKDVFKRAQTQDQIQEETIPGEDNKPRTLADALLDASTAEDVPRPIRKKGVADARAERMSREGSASRQASTSVLPKLSSSPTEPRSSLDSPSSDVDSRRPSLQIPKVSPRSFDSPIRQSPVGSTAGIILSDHTHTIRHKSSAISLLNPGDNKALPETGTTSANAFGKVDGVSHRDAESRNRQPSLLAAAQEQHRKSPPAIRYKEAHNYTGNDPNVLNLLDGLYLENFPVDEIEFGTQVQPNRRQPIKRRNGQASSAASPWRPEGNLVAMIGEHTAAITRVLTSPDHVFFITGSDDGSVKIWDSFRLERNVSHRSRQTFRLAEGAKVSCLAFVENTYSFICAGTDGSVNVVRVDYSQVQGGTKYGRLKVLREYRLADGEYAVWSGHYRSDNQSILFLATNTSKVIALELRTMAVLYTLTNPLHHGTPTCFCIDRRHHWLLLGTTHGVMDLWDLRFRLRLKAWGFHSASPIHRIVLQPVRSRKSKVYISGGTGQGEITVWDLEKQLCKEVFRTGVSRESLKNMTLIDVDEERAGGMLGRFAMSLEPTGSANVDRGILALAIGAQPPDDGSDPKQFFLITAGPDWKVRYWDTAHHEASMVVSGMDLEEPRPQYTVSQPSQDTIVVTERLSQAQSQQSSTSSARDGSRAPSNTSAKRGNTKPSRSSIISLQQQHLLRSHLDSVLDVALLEYPYGLIISVDRSGVIYVFQ</sequence>
<dbReference type="InterPro" id="IPR045162">
    <property type="entry name" value="Vps15-like"/>
</dbReference>